<dbReference type="Gramene" id="TuG1812G0600000326.01.T01">
    <property type="protein sequence ID" value="TuG1812G0600000326.01.T01.cds446721"/>
    <property type="gene ID" value="TuG1812G0600000326.01"/>
</dbReference>
<organism evidence="1 2">
    <name type="scientific">Triticum urartu</name>
    <name type="common">Red wild einkorn</name>
    <name type="synonym">Crithodium urartu</name>
    <dbReference type="NCBI Taxonomy" id="4572"/>
    <lineage>
        <taxon>Eukaryota</taxon>
        <taxon>Viridiplantae</taxon>
        <taxon>Streptophyta</taxon>
        <taxon>Embryophyta</taxon>
        <taxon>Tracheophyta</taxon>
        <taxon>Spermatophyta</taxon>
        <taxon>Magnoliopsida</taxon>
        <taxon>Liliopsida</taxon>
        <taxon>Poales</taxon>
        <taxon>Poaceae</taxon>
        <taxon>BOP clade</taxon>
        <taxon>Pooideae</taxon>
        <taxon>Triticodae</taxon>
        <taxon>Triticeae</taxon>
        <taxon>Triticinae</taxon>
        <taxon>Triticum</taxon>
    </lineage>
</organism>
<dbReference type="AlphaFoldDB" id="A0A8R7UR86"/>
<evidence type="ECO:0000313" key="1">
    <source>
        <dbReference type="EnsemblPlants" id="TuG1812G0600000326.01.T01.cds446721"/>
    </source>
</evidence>
<reference evidence="1" key="2">
    <citation type="submission" date="2018-03" db="EMBL/GenBank/DDBJ databases">
        <title>The Triticum urartu genome reveals the dynamic nature of wheat genome evolution.</title>
        <authorList>
            <person name="Ling H."/>
            <person name="Ma B."/>
            <person name="Shi X."/>
            <person name="Liu H."/>
            <person name="Dong L."/>
            <person name="Sun H."/>
            <person name="Cao Y."/>
            <person name="Gao Q."/>
            <person name="Zheng S."/>
            <person name="Li Y."/>
            <person name="Yu Y."/>
            <person name="Du H."/>
            <person name="Qi M."/>
            <person name="Li Y."/>
            <person name="Yu H."/>
            <person name="Cui Y."/>
            <person name="Wang N."/>
            <person name="Chen C."/>
            <person name="Wu H."/>
            <person name="Zhao Y."/>
            <person name="Zhang J."/>
            <person name="Li Y."/>
            <person name="Zhou W."/>
            <person name="Zhang B."/>
            <person name="Hu W."/>
            <person name="Eijk M."/>
            <person name="Tang J."/>
            <person name="Witsenboer H."/>
            <person name="Zhao S."/>
            <person name="Li Z."/>
            <person name="Zhang A."/>
            <person name="Wang D."/>
            <person name="Liang C."/>
        </authorList>
    </citation>
    <scope>NUCLEOTIDE SEQUENCE [LARGE SCALE GENOMIC DNA]</scope>
    <source>
        <strain evidence="1">cv. G1812</strain>
    </source>
</reference>
<name>A0A8R7UR86_TRIUA</name>
<proteinExistence type="predicted"/>
<sequence length="31" mass="3734">MYRTTVEKRFHCNRHAESKTSLTLHAGRHEH</sequence>
<keyword evidence="2" id="KW-1185">Reference proteome</keyword>
<reference evidence="1" key="3">
    <citation type="submission" date="2022-06" db="UniProtKB">
        <authorList>
            <consortium name="EnsemblPlants"/>
        </authorList>
    </citation>
    <scope>IDENTIFICATION</scope>
</reference>
<dbReference type="Proteomes" id="UP000015106">
    <property type="component" value="Chromosome 6"/>
</dbReference>
<evidence type="ECO:0000313" key="2">
    <source>
        <dbReference type="Proteomes" id="UP000015106"/>
    </source>
</evidence>
<protein>
    <submittedName>
        <fullName evidence="1">Uncharacterized protein</fullName>
    </submittedName>
</protein>
<accession>A0A8R7UR86</accession>
<reference evidence="2" key="1">
    <citation type="journal article" date="2013" name="Nature">
        <title>Draft genome of the wheat A-genome progenitor Triticum urartu.</title>
        <authorList>
            <person name="Ling H.Q."/>
            <person name="Zhao S."/>
            <person name="Liu D."/>
            <person name="Wang J."/>
            <person name="Sun H."/>
            <person name="Zhang C."/>
            <person name="Fan H."/>
            <person name="Li D."/>
            <person name="Dong L."/>
            <person name="Tao Y."/>
            <person name="Gao C."/>
            <person name="Wu H."/>
            <person name="Li Y."/>
            <person name="Cui Y."/>
            <person name="Guo X."/>
            <person name="Zheng S."/>
            <person name="Wang B."/>
            <person name="Yu K."/>
            <person name="Liang Q."/>
            <person name="Yang W."/>
            <person name="Lou X."/>
            <person name="Chen J."/>
            <person name="Feng M."/>
            <person name="Jian J."/>
            <person name="Zhang X."/>
            <person name="Luo G."/>
            <person name="Jiang Y."/>
            <person name="Liu J."/>
            <person name="Wang Z."/>
            <person name="Sha Y."/>
            <person name="Zhang B."/>
            <person name="Wu H."/>
            <person name="Tang D."/>
            <person name="Shen Q."/>
            <person name="Xue P."/>
            <person name="Zou S."/>
            <person name="Wang X."/>
            <person name="Liu X."/>
            <person name="Wang F."/>
            <person name="Yang Y."/>
            <person name="An X."/>
            <person name="Dong Z."/>
            <person name="Zhang K."/>
            <person name="Zhang X."/>
            <person name="Luo M.C."/>
            <person name="Dvorak J."/>
            <person name="Tong Y."/>
            <person name="Wang J."/>
            <person name="Yang H."/>
            <person name="Li Z."/>
            <person name="Wang D."/>
            <person name="Zhang A."/>
            <person name="Wang J."/>
        </authorList>
    </citation>
    <scope>NUCLEOTIDE SEQUENCE</scope>
    <source>
        <strain evidence="2">cv. G1812</strain>
    </source>
</reference>
<dbReference type="EnsemblPlants" id="TuG1812G0600000326.01.T01">
    <property type="protein sequence ID" value="TuG1812G0600000326.01.T01.cds446721"/>
    <property type="gene ID" value="TuG1812G0600000326.01"/>
</dbReference>